<organism evidence="1 2">
    <name type="scientific">Daphnia pulex</name>
    <name type="common">Water flea</name>
    <dbReference type="NCBI Taxonomy" id="6669"/>
    <lineage>
        <taxon>Eukaryota</taxon>
        <taxon>Metazoa</taxon>
        <taxon>Ecdysozoa</taxon>
        <taxon>Arthropoda</taxon>
        <taxon>Crustacea</taxon>
        <taxon>Branchiopoda</taxon>
        <taxon>Diplostraca</taxon>
        <taxon>Cladocera</taxon>
        <taxon>Anomopoda</taxon>
        <taxon>Daphniidae</taxon>
        <taxon>Daphnia</taxon>
    </lineage>
</organism>
<dbReference type="GO" id="GO:0005940">
    <property type="term" value="C:septin ring"/>
    <property type="evidence" value="ECO:0000318"/>
    <property type="project" value="GO_Central"/>
</dbReference>
<dbReference type="GO" id="GO:0031105">
    <property type="term" value="C:septin complex"/>
    <property type="evidence" value="ECO:0000318"/>
    <property type="project" value="GO_Central"/>
</dbReference>
<dbReference type="GO" id="GO:0008104">
    <property type="term" value="P:intracellular protein localization"/>
    <property type="evidence" value="ECO:0000318"/>
    <property type="project" value="GO_Central"/>
</dbReference>
<evidence type="ECO:0000313" key="2">
    <source>
        <dbReference type="Proteomes" id="UP000000305"/>
    </source>
</evidence>
<dbReference type="GO" id="GO:0061640">
    <property type="term" value="P:cytoskeleton-dependent cytokinesis"/>
    <property type="evidence" value="ECO:0000318"/>
    <property type="project" value="GO_Central"/>
</dbReference>
<dbReference type="EMBL" id="GL732616">
    <property type="protein sequence ID" value="EFX70923.1"/>
    <property type="molecule type" value="Genomic_DNA"/>
</dbReference>
<keyword evidence="2" id="KW-1185">Reference proteome</keyword>
<gene>
    <name evidence="1" type="ORF">DAPPUDRAFT_112264</name>
</gene>
<dbReference type="HOGENOM" id="CLU_1139015_0_0_1"/>
<accession>E9HBF8</accession>
<dbReference type="GO" id="GO:0060090">
    <property type="term" value="F:molecular adaptor activity"/>
    <property type="evidence" value="ECO:0000318"/>
    <property type="project" value="GO_Central"/>
</dbReference>
<dbReference type="AlphaFoldDB" id="E9HBF8"/>
<proteinExistence type="predicted"/>
<dbReference type="GO" id="GO:0032153">
    <property type="term" value="C:cell division site"/>
    <property type="evidence" value="ECO:0000318"/>
    <property type="project" value="GO_Central"/>
</dbReference>
<dbReference type="GO" id="GO:0003924">
    <property type="term" value="F:GTPase activity"/>
    <property type="evidence" value="ECO:0000318"/>
    <property type="project" value="GO_Central"/>
</dbReference>
<reference evidence="1 2" key="1">
    <citation type="journal article" date="2011" name="Science">
        <title>The ecoresponsive genome of Daphnia pulex.</title>
        <authorList>
            <person name="Colbourne J.K."/>
            <person name="Pfrender M.E."/>
            <person name="Gilbert D."/>
            <person name="Thomas W.K."/>
            <person name="Tucker A."/>
            <person name="Oakley T.H."/>
            <person name="Tokishita S."/>
            <person name="Aerts A."/>
            <person name="Arnold G.J."/>
            <person name="Basu M.K."/>
            <person name="Bauer D.J."/>
            <person name="Caceres C.E."/>
            <person name="Carmel L."/>
            <person name="Casola C."/>
            <person name="Choi J.H."/>
            <person name="Detter J.C."/>
            <person name="Dong Q."/>
            <person name="Dusheyko S."/>
            <person name="Eads B.D."/>
            <person name="Frohlich T."/>
            <person name="Geiler-Samerotte K.A."/>
            <person name="Gerlach D."/>
            <person name="Hatcher P."/>
            <person name="Jogdeo S."/>
            <person name="Krijgsveld J."/>
            <person name="Kriventseva E.V."/>
            <person name="Kultz D."/>
            <person name="Laforsch C."/>
            <person name="Lindquist E."/>
            <person name="Lopez J."/>
            <person name="Manak J.R."/>
            <person name="Muller J."/>
            <person name="Pangilinan J."/>
            <person name="Patwardhan R.P."/>
            <person name="Pitluck S."/>
            <person name="Pritham E.J."/>
            <person name="Rechtsteiner A."/>
            <person name="Rho M."/>
            <person name="Rogozin I.B."/>
            <person name="Sakarya O."/>
            <person name="Salamov A."/>
            <person name="Schaack S."/>
            <person name="Shapiro H."/>
            <person name="Shiga Y."/>
            <person name="Skalitzky C."/>
            <person name="Smith Z."/>
            <person name="Souvorov A."/>
            <person name="Sung W."/>
            <person name="Tang Z."/>
            <person name="Tsuchiya D."/>
            <person name="Tu H."/>
            <person name="Vos H."/>
            <person name="Wang M."/>
            <person name="Wolf Y.I."/>
            <person name="Yamagata H."/>
            <person name="Yamada T."/>
            <person name="Ye Y."/>
            <person name="Shaw J.R."/>
            <person name="Andrews J."/>
            <person name="Crease T.J."/>
            <person name="Tang H."/>
            <person name="Lucas S.M."/>
            <person name="Robertson H.M."/>
            <person name="Bork P."/>
            <person name="Koonin E.V."/>
            <person name="Zdobnov E.M."/>
            <person name="Grigoriev I.V."/>
            <person name="Lynch M."/>
            <person name="Boore J.L."/>
        </authorList>
    </citation>
    <scope>NUCLEOTIDE SEQUENCE [LARGE SCALE GENOMIC DNA]</scope>
</reference>
<dbReference type="OrthoDB" id="2386367at2759"/>
<dbReference type="GO" id="GO:0015630">
    <property type="term" value="C:microtubule cytoskeleton"/>
    <property type="evidence" value="ECO:0000318"/>
    <property type="project" value="GO_Central"/>
</dbReference>
<sequence length="244" mass="27995">MFGRTLDLVSDNLYNQSLSILGKDVAESITDCWESFNYMNGTCSWHNSLTIQRFFAALTKKNVNSLPLTQQVLKERLLLEEKLNILKSLIEIGCEKMKAIDKAKSTIVFCDSHIESRDDIAGFLFHLPGKVQSKKHFNPHFRWVKKERKNNSGQSRPSAENKMRWSDMKLIGSDQITLLQNHLKENGTTMLKHFQATWGFLQHLNKNALPGTSFFTKGVFDILNNAEQQLKELGYQEGIDSLRN</sequence>
<evidence type="ECO:0000313" key="1">
    <source>
        <dbReference type="EMBL" id="EFX70923.1"/>
    </source>
</evidence>
<name>E9HBF8_DAPPU</name>
<dbReference type="KEGG" id="dpx:DAPPUDRAFT_112264"/>
<protein>
    <submittedName>
        <fullName evidence="1">Uncharacterized protein</fullName>
    </submittedName>
</protein>
<dbReference type="Proteomes" id="UP000000305">
    <property type="component" value="Unassembled WGS sequence"/>
</dbReference>
<dbReference type="InParanoid" id="E9HBF8"/>
<dbReference type="PhylomeDB" id="E9HBF8"/>